<evidence type="ECO:0000313" key="4">
    <source>
        <dbReference type="Proteomes" id="UP000297564"/>
    </source>
</evidence>
<evidence type="ECO:0000313" key="3">
    <source>
        <dbReference type="EMBL" id="TFZ04280.1"/>
    </source>
</evidence>
<sequence length="127" mass="12865">MTTSIRLATTAALAAAVLSPAWAGGMPAAEGPAPRALANARALEQADEAFIRARALCLKHPADVRAACLADARQAHAQAIVGAAGERLPAVQTQSSSVDRTGAAPVAVDERTPGVPARPAGVPETRR</sequence>
<evidence type="ECO:0008006" key="5">
    <source>
        <dbReference type="Google" id="ProtNLM"/>
    </source>
</evidence>
<keyword evidence="2" id="KW-0732">Signal</keyword>
<feature type="signal peptide" evidence="2">
    <location>
        <begin position="1"/>
        <end position="23"/>
    </location>
</feature>
<evidence type="ECO:0000256" key="2">
    <source>
        <dbReference type="SAM" id="SignalP"/>
    </source>
</evidence>
<keyword evidence="4" id="KW-1185">Reference proteome</keyword>
<gene>
    <name evidence="3" type="ORF">EZ242_00535</name>
</gene>
<protein>
    <recommendedName>
        <fullName evidence="5">UrcA family protein</fullName>
    </recommendedName>
</protein>
<dbReference type="Proteomes" id="UP000297564">
    <property type="component" value="Unassembled WGS sequence"/>
</dbReference>
<dbReference type="AlphaFoldDB" id="A0A4Z0C198"/>
<comment type="caution">
    <text evidence="3">The sequence shown here is derived from an EMBL/GenBank/DDBJ whole genome shotgun (WGS) entry which is preliminary data.</text>
</comment>
<organism evidence="3 4">
    <name type="scientific">Ramlibacter rhizophilus</name>
    <dbReference type="NCBI Taxonomy" id="1781167"/>
    <lineage>
        <taxon>Bacteria</taxon>
        <taxon>Pseudomonadati</taxon>
        <taxon>Pseudomonadota</taxon>
        <taxon>Betaproteobacteria</taxon>
        <taxon>Burkholderiales</taxon>
        <taxon>Comamonadaceae</taxon>
        <taxon>Ramlibacter</taxon>
    </lineage>
</organism>
<name>A0A4Z0C198_9BURK</name>
<feature type="region of interest" description="Disordered" evidence="1">
    <location>
        <begin position="88"/>
        <end position="127"/>
    </location>
</feature>
<feature type="chain" id="PRO_5021404186" description="UrcA family protein" evidence="2">
    <location>
        <begin position="24"/>
        <end position="127"/>
    </location>
</feature>
<proteinExistence type="predicted"/>
<dbReference type="RefSeq" id="WP_135283161.1">
    <property type="nucleotide sequence ID" value="NZ_SMLL01000001.1"/>
</dbReference>
<reference evidence="3 4" key="1">
    <citation type="submission" date="2019-03" db="EMBL/GenBank/DDBJ databases">
        <title>Ramlibacter rhizophilus CCTCC AB2015357, whole genome shotgun sequence.</title>
        <authorList>
            <person name="Zhang X."/>
            <person name="Feng G."/>
            <person name="Zhu H."/>
        </authorList>
    </citation>
    <scope>NUCLEOTIDE SEQUENCE [LARGE SCALE GENOMIC DNA]</scope>
    <source>
        <strain evidence="3 4">CCTCC AB2015357</strain>
    </source>
</reference>
<accession>A0A4Z0C198</accession>
<dbReference type="EMBL" id="SMLL01000001">
    <property type="protein sequence ID" value="TFZ04280.1"/>
    <property type="molecule type" value="Genomic_DNA"/>
</dbReference>
<evidence type="ECO:0000256" key="1">
    <source>
        <dbReference type="SAM" id="MobiDB-lite"/>
    </source>
</evidence>